<protein>
    <recommendedName>
        <fullName evidence="7">Translocation and assembly module TamB C-terminal domain-containing protein</fullName>
    </recommendedName>
</protein>
<dbReference type="STRING" id="65393.PCC7424_5316"/>
<keyword evidence="2 6" id="KW-0812">Transmembrane</keyword>
<dbReference type="eggNOG" id="COG2911">
    <property type="taxonomic scope" value="Bacteria"/>
</dbReference>
<evidence type="ECO:0000256" key="2">
    <source>
        <dbReference type="ARBA" id="ARBA00022692"/>
    </source>
</evidence>
<dbReference type="RefSeq" id="WP_015957240.1">
    <property type="nucleotide sequence ID" value="NC_011729.1"/>
</dbReference>
<dbReference type="InterPro" id="IPR007452">
    <property type="entry name" value="TamB_C"/>
</dbReference>
<dbReference type="HOGENOM" id="CLU_001223_0_0_3"/>
<keyword evidence="3 6" id="KW-1133">Transmembrane helix</keyword>
<dbReference type="Proteomes" id="UP000002384">
    <property type="component" value="Chromosome"/>
</dbReference>
<dbReference type="GO" id="GO:0009306">
    <property type="term" value="P:protein secretion"/>
    <property type="evidence" value="ECO:0007669"/>
    <property type="project" value="InterPro"/>
</dbReference>
<accession>B7KJI7</accession>
<evidence type="ECO:0000256" key="3">
    <source>
        <dbReference type="ARBA" id="ARBA00022989"/>
    </source>
</evidence>
<reference evidence="9" key="1">
    <citation type="journal article" date="2011" name="MBio">
        <title>Novel metabolic attributes of the genus Cyanothece, comprising a group of unicellular nitrogen-fixing Cyanobacteria.</title>
        <authorList>
            <person name="Bandyopadhyay A."/>
            <person name="Elvitigala T."/>
            <person name="Welsh E."/>
            <person name="Stockel J."/>
            <person name="Liberton M."/>
            <person name="Min H."/>
            <person name="Sherman L.A."/>
            <person name="Pakrasi H.B."/>
        </authorList>
    </citation>
    <scope>NUCLEOTIDE SEQUENCE [LARGE SCALE GENOMIC DNA]</scope>
    <source>
        <strain evidence="9">PCC 7424</strain>
    </source>
</reference>
<evidence type="ECO:0000313" key="8">
    <source>
        <dbReference type="EMBL" id="ACK73664.1"/>
    </source>
</evidence>
<dbReference type="GO" id="GO:0005886">
    <property type="term" value="C:plasma membrane"/>
    <property type="evidence" value="ECO:0007669"/>
    <property type="project" value="InterPro"/>
</dbReference>
<feature type="region of interest" description="Disordered" evidence="5">
    <location>
        <begin position="1"/>
        <end position="20"/>
    </location>
</feature>
<feature type="transmembrane region" description="Helical" evidence="6">
    <location>
        <begin position="34"/>
        <end position="56"/>
    </location>
</feature>
<evidence type="ECO:0000313" key="9">
    <source>
        <dbReference type="Proteomes" id="UP000002384"/>
    </source>
</evidence>
<organism evidence="8 9">
    <name type="scientific">Gloeothece citriformis (strain PCC 7424)</name>
    <name type="common">Cyanothece sp. (strain PCC 7424)</name>
    <dbReference type="NCBI Taxonomy" id="65393"/>
    <lineage>
        <taxon>Bacteria</taxon>
        <taxon>Bacillati</taxon>
        <taxon>Cyanobacteriota</taxon>
        <taxon>Cyanophyceae</taxon>
        <taxon>Oscillatoriophycideae</taxon>
        <taxon>Chroococcales</taxon>
        <taxon>Aphanothecaceae</taxon>
        <taxon>Gloeothece</taxon>
        <taxon>Gloeothece citriformis</taxon>
    </lineage>
</organism>
<name>B7KJI7_GLOC7</name>
<dbReference type="EMBL" id="CP001291">
    <property type="protein sequence ID" value="ACK73664.1"/>
    <property type="molecule type" value="Genomic_DNA"/>
</dbReference>
<evidence type="ECO:0000259" key="7">
    <source>
        <dbReference type="Pfam" id="PF04357"/>
    </source>
</evidence>
<keyword evidence="4 6" id="KW-0472">Membrane</keyword>
<evidence type="ECO:0000256" key="6">
    <source>
        <dbReference type="SAM" id="Phobius"/>
    </source>
</evidence>
<sequence>MTNGSSNTPNTPPDPSEQPSFTTRLRRFIRRPSTLIGGGVLIALGVGGYLGVRYFVYERLSPLIEAQLSNFLGREVNLGEVESFSLTHIRFGNTSIPATPTDADNASVDAVNIQFNILPLLLGRPLPLEVTLVDPNVYIDQDKTGKWVDIELPEQEEELPIDLDVKVNLEDADLALKPNQLKQPVTIQADGTARYITADPQQLQYDLDVEVLKSDVNLEGKTVLDTGQTQLNLQVNRLALGEIAALLPANLINLNSGTLNADLNLNVPSLEKIEGTQGQGNVSLTQIAGRLPTLKVPIKANVELGFEGQTVLIDQFRVSLNNIVAQAKGSIDWQKGYNIQAQINPFQVTNLFKILSWSFPIDVNGQLQAKFNIRGGITQPLIIGTINNTKPINIDKLRLQNLRAGFRTNLNQLILEKAQIQPAPGGQITATGRLQLNILQALKQNKEIQWAKIPVNVNFRGALPGQPLIEPYINVPQGVTVGTINTVGQITGTFDKLQSQVNWQTPNLATVSDVQIAGSGNIFWQRDTFILRNTELQTDQGTLLVTGRVNTTTKQWQTAIEGNSFNLDPFVAIACDNFNNLCTYTNKLEPVLLETANINLTGGFDFGLDTIRGIANLDLQVQQGNVTVNSRLTQGTLNATVLASQLALDPFLTGINVPVPVQLVRTTAKISGSVEQLLNQNWNTLQADADIRLRVADDPVLISGQVQQGTLEAIVNTQQLPVSPFVPNLTVPVSIQQTQAVISAPVEELLNLNFDNLNADANVRLTIANSPARVLANINDGIINAAANLGSLALNRVFPQLPLQTTLTNAQGSLSGNLNALVTSVLEGEPDLNTITGNLNLQLAAADGTINAITQLRNNQWQARINATDINTSQLVETFAPNIEQQYRETLADANAQLRLSGLVSPIFNPDQPLPINAQNVAIQLGEQNLNATGTILVSNLLTRPDASANLSVQAQVRNLDQLPTTQLLTGIPAPQGFLPRRLDLSGDANFQGGLIAENILTAPTAPGNLQLAGNLELLDFGLNDRQFDPRLAGSVNLALGQEIALDLRGQQDIIAAVAEPCIRPDCIAPYLPVSFTFRQFTEGQPPILAQGRRVGERLLANIESFPLQVLGIAPLQEYGVPGLLQGIVSLDADVNLFTLAGRGDLLVNEPGIGNFVADSFRANFAYQDQIARLTTATLVTGESEYNLEGSLNFATGAIFARANVDDGNIEDLLAVVGTPDIETVVSFIQGDLPNLTGEADIPVYDVGAPDAPIADQVNLYARIAEYIKALAEQRQDFGVPTQLDFQGVYQASLTVGGTLQDPNVNVQFQANDWTWNPQAPYPNIIPPIGFLLQDTRTIPINEIVLEASFNDGVVAIEPARLRTQNTVFSLAGQANLLTGNLTGNFGVEDFSTDTVNNFVDVPIDLFGDLDIKGNLSGTLSNPIVSGNFAFNDLALNARLLNQTLEGNFNYSDGRFQLATTDPSFVGVYASIPYPPLAESDRVDVSLNLGNEALELINIFTNDQVSWLAGDGRVNVTATGRLGLENGVNISDLIVNGEVILANAVLSSEAFPEVVNVDGRIIFNRQLLNVQQLSATFAESEIAAAGILPFFEPLGEATNPLTVVIEQGDIDLENLYEGQIDGRVVVNGSALEPLIRGAVRLYDGRVFIPRRNGEEEQRPTPVANQWIAATTRIQQSPVTPRLDNFQVILDNLQISQEPLYQFNFGGQIAINGTLTNLNSLQPKGVIQLDRGIVNFVDTRFLIDRRAPNQIVFDPNQGILNPYLNIRLRTIVSDFPERQFQRQTGFFNNNEIPDDTLNQVRRVDITLGIDGRLSQLLPSFGQPVQEVCQIFPQMPVIPTGNVYTEQQLNQLQTCLRALATTQEANEQLLLNPIVELSSSPPLNDAEIVRLLGQQLFDIADALQGKNTAQLVEYGVVQLAFPLVFQSIAYDIENSVANALNMADFRFLPYLEAVYRVNKDEDSFVRITYDYNFNQVRVQYETRF</sequence>
<dbReference type="KEGG" id="cyc:PCC7424_5316"/>
<evidence type="ECO:0000256" key="5">
    <source>
        <dbReference type="SAM" id="MobiDB-lite"/>
    </source>
</evidence>
<proteinExistence type="predicted"/>
<dbReference type="eggNOG" id="COG2982">
    <property type="taxonomic scope" value="Bacteria"/>
</dbReference>
<dbReference type="InterPro" id="IPR053022">
    <property type="entry name" value="Chloroplast_translocon_comp"/>
</dbReference>
<dbReference type="PANTHER" id="PTHR34457">
    <property type="entry name" value="EMBRYO DEFECTIVE 2410"/>
    <property type="match status" value="1"/>
</dbReference>
<dbReference type="Pfam" id="PF04357">
    <property type="entry name" value="TamB"/>
    <property type="match status" value="1"/>
</dbReference>
<dbReference type="PANTHER" id="PTHR34457:SF3">
    <property type="entry name" value="PROTEIN TIC236, CHLOROPLASTIC"/>
    <property type="match status" value="1"/>
</dbReference>
<keyword evidence="9" id="KW-1185">Reference proteome</keyword>
<feature type="domain" description="Translocation and assembly module TamB C-terminal" evidence="7">
    <location>
        <begin position="1572"/>
        <end position="1944"/>
    </location>
</feature>
<dbReference type="OrthoDB" id="536281at2"/>
<comment type="subcellular location">
    <subcellularLocation>
        <location evidence="1">Membrane</location>
        <topology evidence="1">Single-pass membrane protein</topology>
    </subcellularLocation>
</comment>
<evidence type="ECO:0000256" key="1">
    <source>
        <dbReference type="ARBA" id="ARBA00004167"/>
    </source>
</evidence>
<gene>
    <name evidence="8" type="ordered locus">PCC7424_5316</name>
</gene>
<evidence type="ECO:0000256" key="4">
    <source>
        <dbReference type="ARBA" id="ARBA00023136"/>
    </source>
</evidence>